<gene>
    <name evidence="5" type="ORF">TWF481_008885</name>
</gene>
<dbReference type="GO" id="GO:0010333">
    <property type="term" value="F:terpene synthase activity"/>
    <property type="evidence" value="ECO:0007669"/>
    <property type="project" value="InterPro"/>
</dbReference>
<evidence type="ECO:0000313" key="6">
    <source>
        <dbReference type="Proteomes" id="UP001370758"/>
    </source>
</evidence>
<keyword evidence="4" id="KW-0479">Metal-binding</keyword>
<reference evidence="5 6" key="1">
    <citation type="submission" date="2023-08" db="EMBL/GenBank/DDBJ databases">
        <authorList>
            <person name="Palmer J.M."/>
        </authorList>
    </citation>
    <scope>NUCLEOTIDE SEQUENCE [LARGE SCALE GENOMIC DNA]</scope>
    <source>
        <strain evidence="5 6">TWF481</strain>
    </source>
</reference>
<dbReference type="EC" id="4.2.3.-" evidence="4"/>
<evidence type="ECO:0000256" key="1">
    <source>
        <dbReference type="ARBA" id="ARBA00001946"/>
    </source>
</evidence>
<dbReference type="Proteomes" id="UP001370758">
    <property type="component" value="Unassembled WGS sequence"/>
</dbReference>
<dbReference type="PANTHER" id="PTHR35201:SF4">
    <property type="entry name" value="BETA-PINACENE SYNTHASE-RELATED"/>
    <property type="match status" value="1"/>
</dbReference>
<sequence length="362" mass="41276">MTTSTICIMATGTAPLSSASALITNFDGIPVESATSSSSRPRNGVKNAPPQELFIHLPNLFPSFLSTDAATNAHYTEAKAMEREEWVSTILNLNEKAKKKLASTKFGLLTAYWVPGAPEDRFWTFVIFTYWIFIFDDRFDEGDLHNDIIAAARENFETLAIFEENQPLIPADKDPLKHMFQRVWMHIKAYLELQSRYKESVRRYMLGLLKQVYDTCNAPTEDISIEQYLDCRRSAGALHITAVVSEWASGITVPECVAAHPVMWEFQDIIADICGMHNDMLSIKKDLVYGTESNLVIKLWRQDRSMQEAVDEAGRMLYDCYEKWRSKVNVLSVLGLDHTATKQAHRLLECYCYISSGMNEWR</sequence>
<evidence type="ECO:0000313" key="5">
    <source>
        <dbReference type="EMBL" id="KAK6503884.1"/>
    </source>
</evidence>
<dbReference type="Gene3D" id="1.10.600.10">
    <property type="entry name" value="Farnesyl Diphosphate Synthase"/>
    <property type="match status" value="1"/>
</dbReference>
<dbReference type="PANTHER" id="PTHR35201">
    <property type="entry name" value="TERPENE SYNTHASE"/>
    <property type="match status" value="1"/>
</dbReference>
<dbReference type="InterPro" id="IPR034686">
    <property type="entry name" value="Terpene_cyclase-like_2"/>
</dbReference>
<evidence type="ECO:0000256" key="2">
    <source>
        <dbReference type="ARBA" id="ARBA00006333"/>
    </source>
</evidence>
<keyword evidence="4" id="KW-0456">Lyase</keyword>
<accession>A0AAV9W8J1</accession>
<dbReference type="EMBL" id="JAVHJL010000005">
    <property type="protein sequence ID" value="KAK6503884.1"/>
    <property type="molecule type" value="Genomic_DNA"/>
</dbReference>
<evidence type="ECO:0000256" key="4">
    <source>
        <dbReference type="RuleBase" id="RU366034"/>
    </source>
</evidence>
<keyword evidence="3 4" id="KW-0460">Magnesium</keyword>
<protein>
    <recommendedName>
        <fullName evidence="4">Terpene synthase</fullName>
        <ecNumber evidence="4">4.2.3.-</ecNumber>
    </recommendedName>
</protein>
<dbReference type="Pfam" id="PF19086">
    <property type="entry name" value="Terpene_syn_C_2"/>
    <property type="match status" value="1"/>
</dbReference>
<comment type="similarity">
    <text evidence="2 4">Belongs to the terpene synthase family.</text>
</comment>
<comment type="cofactor">
    <cofactor evidence="1 4">
        <name>Mg(2+)</name>
        <dbReference type="ChEBI" id="CHEBI:18420"/>
    </cofactor>
</comment>
<name>A0AAV9W8J1_9PEZI</name>
<dbReference type="AlphaFoldDB" id="A0AAV9W8J1"/>
<dbReference type="GO" id="GO:0008299">
    <property type="term" value="P:isoprenoid biosynthetic process"/>
    <property type="evidence" value="ECO:0007669"/>
    <property type="project" value="UniProtKB-ARBA"/>
</dbReference>
<comment type="caution">
    <text evidence="5">The sequence shown here is derived from an EMBL/GenBank/DDBJ whole genome shotgun (WGS) entry which is preliminary data.</text>
</comment>
<dbReference type="InterPro" id="IPR008949">
    <property type="entry name" value="Isoprenoid_synthase_dom_sf"/>
</dbReference>
<proteinExistence type="inferred from homology"/>
<dbReference type="SUPFAM" id="SSF48576">
    <property type="entry name" value="Terpenoid synthases"/>
    <property type="match status" value="1"/>
</dbReference>
<organism evidence="5 6">
    <name type="scientific">Arthrobotrys musiformis</name>
    <dbReference type="NCBI Taxonomy" id="47236"/>
    <lineage>
        <taxon>Eukaryota</taxon>
        <taxon>Fungi</taxon>
        <taxon>Dikarya</taxon>
        <taxon>Ascomycota</taxon>
        <taxon>Pezizomycotina</taxon>
        <taxon>Orbiliomycetes</taxon>
        <taxon>Orbiliales</taxon>
        <taxon>Orbiliaceae</taxon>
        <taxon>Arthrobotrys</taxon>
    </lineage>
</organism>
<evidence type="ECO:0000256" key="3">
    <source>
        <dbReference type="ARBA" id="ARBA00022842"/>
    </source>
</evidence>
<keyword evidence="6" id="KW-1185">Reference proteome</keyword>
<dbReference type="GO" id="GO:0046872">
    <property type="term" value="F:metal ion binding"/>
    <property type="evidence" value="ECO:0007669"/>
    <property type="project" value="UniProtKB-KW"/>
</dbReference>